<dbReference type="OrthoDB" id="5289041at2"/>
<sequence>MRVGLFVTCLVDLMRPEIGFSVIKLIERAGFEVVVPPAQTCCGQPAYNFGDRPLARDLAEKTLREFEQFDYVVVPSGSCGGMIRAHYGDLFRDDPELMRRYARLQPRVFELTDFLVNVAKARMEPGVFEGSVTYHDSCSGLRELGVKTQPRELLRQAGVAVTEMSGCEHCCGFGGTFAVKYGDISTAIVDEKCANIKASGADTVVLGDLGCILNIEGRLRRTGDTTTRVLHIALVLAGDALRVITGTAMQVQTMHFKARAGSKLADERLQQNLTKLSTKFVSARATAVRDIDFEATRDALKERRNRALENLDVWLETFEREATRRGATVLYAESTQDAARLVADIARKHEVRKVIKTKSMVSEEMQLNRVLGEMGVQSIETDLGEYILQINDNEPPSHIIAPVVHKDKEQIADLFAKTHGKPRLTDIPEMTKEAREVLRPHFMSADMGVTGGNFLVAETGSVAVVTNEGNEGMCTVMPRVHVAVTGIEKILPTLEDFATAMRLLPRSATGQTISNYFSLLTGPRAAGEQDGPEHMYFVLVDGGRTGLIGGEFQEMLRCIRCGACMNHCPVYQKIGGHAYVWVYPGPMGSVLTPSYVGIDRALDLPQAATLCGECNSVCPVGIPLSDLLRKLREKQMERHLRPWRERAALAAWGYLAMRPTAYALFTKFVVRVLERLGGNRKTISRLPIGAGWTGTRDMPAPVGRTFRELYKAQGTHLG</sequence>
<dbReference type="PROSITE" id="PS00198">
    <property type="entry name" value="4FE4S_FER_1"/>
    <property type="match status" value="1"/>
</dbReference>
<evidence type="ECO:0000313" key="10">
    <source>
        <dbReference type="Proteomes" id="UP000036959"/>
    </source>
</evidence>
<evidence type="ECO:0000256" key="7">
    <source>
        <dbReference type="ARBA" id="ARBA00023014"/>
    </source>
</evidence>
<evidence type="ECO:0000256" key="1">
    <source>
        <dbReference type="ARBA" id="ARBA00022448"/>
    </source>
</evidence>
<dbReference type="Pfam" id="PF11870">
    <property type="entry name" value="LutB_C"/>
    <property type="match status" value="1"/>
</dbReference>
<keyword evidence="3" id="KW-0479">Metal-binding</keyword>
<keyword evidence="2" id="KW-0004">4Fe-4S</keyword>
<dbReference type="Gene3D" id="3.40.50.10420">
    <property type="entry name" value="NagB/RpiA/CoA transferase-like"/>
    <property type="match status" value="1"/>
</dbReference>
<dbReference type="InterPro" id="IPR009051">
    <property type="entry name" value="Helical_ferredxn"/>
</dbReference>
<keyword evidence="5" id="KW-0249">Electron transport</keyword>
<dbReference type="InterPro" id="IPR037171">
    <property type="entry name" value="NagB/RpiA_transferase-like"/>
</dbReference>
<dbReference type="InterPro" id="IPR003741">
    <property type="entry name" value="LUD_dom"/>
</dbReference>
<keyword evidence="4" id="KW-0677">Repeat</keyword>
<dbReference type="Pfam" id="PF13183">
    <property type="entry name" value="Fer4_8"/>
    <property type="match status" value="1"/>
</dbReference>
<dbReference type="GO" id="GO:0051539">
    <property type="term" value="F:4 iron, 4 sulfur cluster binding"/>
    <property type="evidence" value="ECO:0007669"/>
    <property type="project" value="UniProtKB-KW"/>
</dbReference>
<proteinExistence type="predicted"/>
<name>A0A0L0MCT3_9BURK</name>
<dbReference type="InterPro" id="IPR017900">
    <property type="entry name" value="4Fe4S_Fe_S_CS"/>
</dbReference>
<dbReference type="Proteomes" id="UP000036959">
    <property type="component" value="Unassembled WGS sequence"/>
</dbReference>
<dbReference type="GO" id="GO:0046872">
    <property type="term" value="F:metal ion binding"/>
    <property type="evidence" value="ECO:0007669"/>
    <property type="project" value="UniProtKB-KW"/>
</dbReference>
<evidence type="ECO:0000259" key="8">
    <source>
        <dbReference type="PROSITE" id="PS51379"/>
    </source>
</evidence>
<dbReference type="Pfam" id="PF02754">
    <property type="entry name" value="CCG"/>
    <property type="match status" value="2"/>
</dbReference>
<keyword evidence="10" id="KW-1185">Reference proteome</keyword>
<evidence type="ECO:0000313" key="9">
    <source>
        <dbReference type="EMBL" id="KND60091.1"/>
    </source>
</evidence>
<dbReference type="GO" id="GO:0016491">
    <property type="term" value="F:oxidoreductase activity"/>
    <property type="evidence" value="ECO:0007669"/>
    <property type="project" value="UniProtKB-ARBA"/>
</dbReference>
<dbReference type="InterPro" id="IPR017896">
    <property type="entry name" value="4Fe4S_Fe-S-bd"/>
</dbReference>
<feature type="domain" description="4Fe-4S ferredoxin-type" evidence="8">
    <location>
        <begin position="549"/>
        <end position="579"/>
    </location>
</feature>
<protein>
    <submittedName>
        <fullName evidence="9">Putative L-lactate dehydrogenase, Iron-sulfur cluster-binding subunit YkgF</fullName>
    </submittedName>
</protein>
<dbReference type="AlphaFoldDB" id="A0A0L0MCT3"/>
<dbReference type="InterPro" id="IPR004452">
    <property type="entry name" value="LutB/LldF"/>
</dbReference>
<dbReference type="PANTHER" id="PTHR47153">
    <property type="entry name" value="LACTATE UTILIZATION PROTEIN B"/>
    <property type="match status" value="1"/>
</dbReference>
<gene>
    <name evidence="9" type="ORF">BVER_00147c</name>
</gene>
<dbReference type="Pfam" id="PF02589">
    <property type="entry name" value="LUD_dom"/>
    <property type="match status" value="1"/>
</dbReference>
<comment type="caution">
    <text evidence="9">The sequence shown here is derived from an EMBL/GenBank/DDBJ whole genome shotgun (WGS) entry which is preliminary data.</text>
</comment>
<dbReference type="PATRIC" id="fig|242163.4.peg.6688"/>
<keyword evidence="6" id="KW-0408">Iron</keyword>
<evidence type="ECO:0000256" key="3">
    <source>
        <dbReference type="ARBA" id="ARBA00022723"/>
    </source>
</evidence>
<evidence type="ECO:0000256" key="4">
    <source>
        <dbReference type="ARBA" id="ARBA00022737"/>
    </source>
</evidence>
<reference evidence="10" key="1">
    <citation type="submission" date="2015-06" db="EMBL/GenBank/DDBJ databases">
        <title>Comparative genomics of Burkholderia leaf nodule symbionts.</title>
        <authorList>
            <person name="Carlier A."/>
            <person name="Eberl L."/>
            <person name="Pinto-Carbo M."/>
        </authorList>
    </citation>
    <scope>NUCLEOTIDE SEQUENCE [LARGE SCALE GENOMIC DNA]</scope>
    <source>
        <strain evidence="10">UZHbot4</strain>
    </source>
</reference>
<evidence type="ECO:0000256" key="6">
    <source>
        <dbReference type="ARBA" id="ARBA00023004"/>
    </source>
</evidence>
<dbReference type="PANTHER" id="PTHR47153:SF2">
    <property type="entry name" value="LACTATE UTILIZATION PROTEIN B"/>
    <property type="match status" value="1"/>
</dbReference>
<dbReference type="InterPro" id="IPR024185">
    <property type="entry name" value="FTHF_cligase-like_sf"/>
</dbReference>
<dbReference type="SUPFAM" id="SSF100950">
    <property type="entry name" value="NagB/RpiA/CoA transferase-like"/>
    <property type="match status" value="1"/>
</dbReference>
<keyword evidence="1" id="KW-0813">Transport</keyword>
<accession>A0A0L0MCT3</accession>
<evidence type="ECO:0000256" key="2">
    <source>
        <dbReference type="ARBA" id="ARBA00022485"/>
    </source>
</evidence>
<keyword evidence="7" id="KW-0411">Iron-sulfur</keyword>
<dbReference type="SUPFAM" id="SSF54862">
    <property type="entry name" value="4Fe-4S ferredoxins"/>
    <property type="match status" value="1"/>
</dbReference>
<organism evidence="9 10">
    <name type="scientific">Candidatus Burkholderia verschuerenii</name>
    <dbReference type="NCBI Taxonomy" id="242163"/>
    <lineage>
        <taxon>Bacteria</taxon>
        <taxon>Pseudomonadati</taxon>
        <taxon>Pseudomonadota</taxon>
        <taxon>Betaproteobacteria</taxon>
        <taxon>Burkholderiales</taxon>
        <taxon>Burkholderiaceae</taxon>
        <taxon>Burkholderia</taxon>
    </lineage>
</organism>
<dbReference type="EMBL" id="LFJJ01000082">
    <property type="protein sequence ID" value="KND60091.1"/>
    <property type="molecule type" value="Genomic_DNA"/>
</dbReference>
<dbReference type="GO" id="GO:0006089">
    <property type="term" value="P:lactate metabolic process"/>
    <property type="evidence" value="ECO:0007669"/>
    <property type="project" value="InterPro"/>
</dbReference>
<dbReference type="Gene3D" id="1.10.1060.10">
    <property type="entry name" value="Alpha-helical ferredoxin"/>
    <property type="match status" value="1"/>
</dbReference>
<dbReference type="InterPro" id="IPR004017">
    <property type="entry name" value="Cys_rich_dom"/>
</dbReference>
<dbReference type="PROSITE" id="PS51379">
    <property type="entry name" value="4FE4S_FER_2"/>
    <property type="match status" value="1"/>
</dbReference>
<dbReference type="InterPro" id="IPR024569">
    <property type="entry name" value="LutB_C"/>
</dbReference>
<evidence type="ECO:0000256" key="5">
    <source>
        <dbReference type="ARBA" id="ARBA00022982"/>
    </source>
</evidence>